<feature type="binding site" evidence="7">
    <location>
        <position position="148"/>
    </location>
    <ligand>
        <name>NADP(+)</name>
        <dbReference type="ChEBI" id="CHEBI:58349"/>
    </ligand>
</feature>
<reference evidence="11" key="1">
    <citation type="submission" date="2016-10" db="EMBL/GenBank/DDBJ databases">
        <authorList>
            <person name="Varghese N."/>
            <person name="Submissions S."/>
        </authorList>
    </citation>
    <scope>NUCLEOTIDE SEQUENCE [LARGE SCALE GENOMIC DNA]</scope>
    <source>
        <strain evidence="11">CGMCC 1.9108</strain>
    </source>
</reference>
<dbReference type="UniPathway" id="UPA00115">
    <property type="reaction ID" value="UER00408"/>
</dbReference>
<keyword evidence="4 7" id="KW-0521">NADP</keyword>
<evidence type="ECO:0000313" key="11">
    <source>
        <dbReference type="Proteomes" id="UP000199628"/>
    </source>
</evidence>
<dbReference type="AlphaFoldDB" id="A0A1G6TT39"/>
<keyword evidence="11" id="KW-1185">Reference proteome</keyword>
<dbReference type="PRINTS" id="PR00079">
    <property type="entry name" value="G6PDHDRGNASE"/>
</dbReference>
<dbReference type="InterPro" id="IPR022674">
    <property type="entry name" value="G6P_DH_NAD-bd"/>
</dbReference>
<keyword evidence="5 7" id="KW-0560">Oxidoreductase</keyword>
<feature type="binding site" evidence="7">
    <location>
        <begin position="17"/>
        <end position="24"/>
    </location>
    <ligand>
        <name>NADP(+)</name>
        <dbReference type="ChEBI" id="CHEBI:58349"/>
    </ligand>
</feature>
<evidence type="ECO:0000313" key="10">
    <source>
        <dbReference type="EMBL" id="SDD32268.1"/>
    </source>
</evidence>
<evidence type="ECO:0000259" key="9">
    <source>
        <dbReference type="Pfam" id="PF02781"/>
    </source>
</evidence>
<dbReference type="STRING" id="639004.SAMN04488239_106179"/>
<dbReference type="HAMAP" id="MF_00966">
    <property type="entry name" value="G6PD"/>
    <property type="match status" value="1"/>
</dbReference>
<comment type="similarity">
    <text evidence="2 7">Belongs to the glucose-6-phosphate dehydrogenase family.</text>
</comment>
<comment type="pathway">
    <text evidence="1 7">Carbohydrate degradation; pentose phosphate pathway; D-ribulose 5-phosphate from D-glucose 6-phosphate (oxidative stage): step 1/3.</text>
</comment>
<dbReference type="InterPro" id="IPR001282">
    <property type="entry name" value="G6P_DH"/>
</dbReference>
<evidence type="ECO:0000256" key="4">
    <source>
        <dbReference type="ARBA" id="ARBA00022857"/>
    </source>
</evidence>
<comment type="caution">
    <text evidence="7">Lacks conserved residue(s) required for the propagation of feature annotation.</text>
</comment>
<feature type="binding site" evidence="7">
    <location>
        <position position="51"/>
    </location>
    <ligand>
        <name>NADP(+)</name>
        <dbReference type="ChEBI" id="CHEBI:58349"/>
    </ligand>
</feature>
<dbReference type="EMBL" id="FMZV01000006">
    <property type="protein sequence ID" value="SDD32268.1"/>
    <property type="molecule type" value="Genomic_DNA"/>
</dbReference>
<feature type="binding site" evidence="7">
    <location>
        <position position="178"/>
    </location>
    <ligand>
        <name>substrate</name>
    </ligand>
</feature>
<feature type="domain" description="Glucose-6-phosphate dehydrogenase NAD-binding" evidence="8">
    <location>
        <begin position="14"/>
        <end position="187"/>
    </location>
</feature>
<sequence>MVSRVIPVAPFDLVLFGATGDLARRKILPGLFHRFEVGQFPSEARIIGSARSAMTPDEFRAQVQAAIREFTPDTPTRGTVLEQFLHCLDYVAVDARGDAGWAELAGRMRPDVVRAFYLSVAPSLFAGIARQLEHHGMATADARIVVEKPFGRDLETARELNASLRSFFQEHQIYRIDHYLGKETVQNLMALRFANSLFEPLWNSTHVDHVQITVAESLGIEGREAYYDQSGAMRDMVQNHLVQLLCLTAMEPPSKFTPNAVRDEKVKVIEALDPVEPSDIARGQYRADKGGDGYLDHVGDPQSRTESFIAIKVRIANWRWAGVPFYLRTGKRLRARVSEIVVQFRDPPHTIFPNVGPVHGNRLIIRLQPDEGITLRTTIKDPGPGGFRLAEVPLDMSFAEALGADSRPQDAYERLVMDVIRGDQTLFMRGDEVEAAWAWADTIIEGWERSRDQPYPYDQGSSGPEEALMLMHRDGRRWRQIGG</sequence>
<dbReference type="EC" id="1.1.1.49" evidence="7"/>
<evidence type="ECO:0000256" key="1">
    <source>
        <dbReference type="ARBA" id="ARBA00004937"/>
    </source>
</evidence>
<protein>
    <recommendedName>
        <fullName evidence="7">Glucose-6-phosphate 1-dehydrogenase</fullName>
        <shortName evidence="7">G6PD</shortName>
        <ecNumber evidence="7">1.1.1.49</ecNumber>
    </recommendedName>
</protein>
<feature type="binding site" evidence="7">
    <location>
        <position position="235"/>
    </location>
    <ligand>
        <name>substrate</name>
    </ligand>
</feature>
<dbReference type="PIRSF" id="PIRSF000110">
    <property type="entry name" value="G6PD"/>
    <property type="match status" value="1"/>
</dbReference>
<keyword evidence="3 7" id="KW-0313">Glucose metabolism</keyword>
<accession>A0A1G6TT39</accession>
<proteinExistence type="inferred from homology"/>
<dbReference type="Gene3D" id="3.30.360.10">
    <property type="entry name" value="Dihydrodipicolinate Reductase, domain 2"/>
    <property type="match status" value="1"/>
</dbReference>
<evidence type="ECO:0000256" key="7">
    <source>
        <dbReference type="HAMAP-Rule" id="MF_00966"/>
    </source>
</evidence>
<dbReference type="GO" id="GO:0004345">
    <property type="term" value="F:glucose-6-phosphate dehydrogenase activity"/>
    <property type="evidence" value="ECO:0007669"/>
    <property type="project" value="UniProtKB-UniRule"/>
</dbReference>
<dbReference type="InterPro" id="IPR036291">
    <property type="entry name" value="NAD(P)-bd_dom_sf"/>
</dbReference>
<dbReference type="NCBIfam" id="TIGR00871">
    <property type="entry name" value="zwf"/>
    <property type="match status" value="1"/>
</dbReference>
<gene>
    <name evidence="7" type="primary">zwf</name>
    <name evidence="10" type="ORF">SAMN04488239_106179</name>
</gene>
<dbReference type="InterPro" id="IPR022675">
    <property type="entry name" value="G6P_DH_C"/>
</dbReference>
<keyword evidence="6 7" id="KW-0119">Carbohydrate metabolism</keyword>
<dbReference type="InterPro" id="IPR019796">
    <property type="entry name" value="G6P_DH_AS"/>
</dbReference>
<dbReference type="Proteomes" id="UP000199628">
    <property type="component" value="Unassembled WGS sequence"/>
</dbReference>
<evidence type="ECO:0000256" key="3">
    <source>
        <dbReference type="ARBA" id="ARBA00022526"/>
    </source>
</evidence>
<name>A0A1G6TT39_9RHOB</name>
<dbReference type="SUPFAM" id="SSF51735">
    <property type="entry name" value="NAD(P)-binding Rossmann-fold domains"/>
    <property type="match status" value="1"/>
</dbReference>
<feature type="active site" description="Proton acceptor" evidence="7">
    <location>
        <position position="240"/>
    </location>
</feature>
<feature type="domain" description="Glucose-6-phosphate dehydrogenase C-terminal" evidence="9">
    <location>
        <begin position="189"/>
        <end position="479"/>
    </location>
</feature>
<dbReference type="GO" id="GO:0005829">
    <property type="term" value="C:cytosol"/>
    <property type="evidence" value="ECO:0007669"/>
    <property type="project" value="TreeGrafter"/>
</dbReference>
<dbReference type="Gene3D" id="3.40.50.720">
    <property type="entry name" value="NAD(P)-binding Rossmann-like Domain"/>
    <property type="match status" value="1"/>
</dbReference>
<dbReference type="SUPFAM" id="SSF55347">
    <property type="entry name" value="Glyceraldehyde-3-phosphate dehydrogenase-like, C-terminal domain"/>
    <property type="match status" value="1"/>
</dbReference>
<dbReference type="GO" id="GO:0009051">
    <property type="term" value="P:pentose-phosphate shunt, oxidative branch"/>
    <property type="evidence" value="ECO:0007669"/>
    <property type="project" value="TreeGrafter"/>
</dbReference>
<dbReference type="GO" id="GO:0050661">
    <property type="term" value="F:NADP binding"/>
    <property type="evidence" value="ECO:0007669"/>
    <property type="project" value="UniProtKB-UniRule"/>
</dbReference>
<feature type="binding site" evidence="7">
    <location>
        <position position="331"/>
    </location>
    <ligand>
        <name>substrate</name>
    </ligand>
</feature>
<dbReference type="GO" id="GO:0006006">
    <property type="term" value="P:glucose metabolic process"/>
    <property type="evidence" value="ECO:0007669"/>
    <property type="project" value="UniProtKB-KW"/>
</dbReference>
<evidence type="ECO:0000256" key="2">
    <source>
        <dbReference type="ARBA" id="ARBA00009975"/>
    </source>
</evidence>
<feature type="binding site" evidence="7">
    <location>
        <position position="216"/>
    </location>
    <ligand>
        <name>substrate</name>
    </ligand>
</feature>
<evidence type="ECO:0000256" key="5">
    <source>
        <dbReference type="ARBA" id="ARBA00023002"/>
    </source>
</evidence>
<dbReference type="Pfam" id="PF00479">
    <property type="entry name" value="G6PD_N"/>
    <property type="match status" value="1"/>
</dbReference>
<comment type="catalytic activity">
    <reaction evidence="7">
        <text>D-glucose 6-phosphate + NADP(+) = 6-phospho-D-glucono-1,5-lactone + NADPH + H(+)</text>
        <dbReference type="Rhea" id="RHEA:15841"/>
        <dbReference type="ChEBI" id="CHEBI:15378"/>
        <dbReference type="ChEBI" id="CHEBI:57783"/>
        <dbReference type="ChEBI" id="CHEBI:57955"/>
        <dbReference type="ChEBI" id="CHEBI:58349"/>
        <dbReference type="ChEBI" id="CHEBI:61548"/>
        <dbReference type="EC" id="1.1.1.49"/>
    </reaction>
</comment>
<comment type="function">
    <text evidence="7">Catalyzes the oxidation of glucose 6-phosphate to 6-phosphogluconolactone.</text>
</comment>
<dbReference type="PANTHER" id="PTHR23429">
    <property type="entry name" value="GLUCOSE-6-PHOSPHATE 1-DEHYDROGENASE G6PD"/>
    <property type="match status" value="1"/>
</dbReference>
<dbReference type="PROSITE" id="PS00069">
    <property type="entry name" value="G6P_DEHYDROGENASE"/>
    <property type="match status" value="1"/>
</dbReference>
<evidence type="ECO:0000259" key="8">
    <source>
        <dbReference type="Pfam" id="PF00479"/>
    </source>
</evidence>
<dbReference type="Pfam" id="PF02781">
    <property type="entry name" value="G6PD_C"/>
    <property type="match status" value="1"/>
</dbReference>
<evidence type="ECO:0000256" key="6">
    <source>
        <dbReference type="ARBA" id="ARBA00023277"/>
    </source>
</evidence>
<organism evidence="10 11">
    <name type="scientific">Ruegeria marina</name>
    <dbReference type="NCBI Taxonomy" id="639004"/>
    <lineage>
        <taxon>Bacteria</taxon>
        <taxon>Pseudomonadati</taxon>
        <taxon>Pseudomonadota</taxon>
        <taxon>Alphaproteobacteria</taxon>
        <taxon>Rhodobacterales</taxon>
        <taxon>Roseobacteraceae</taxon>
        <taxon>Ruegeria</taxon>
    </lineage>
</organism>
<dbReference type="OrthoDB" id="9802739at2"/>
<dbReference type="RefSeq" id="WP_093031049.1">
    <property type="nucleotide sequence ID" value="NZ_FMZV01000006.1"/>
</dbReference>
<feature type="binding site" evidence="7">
    <location>
        <position position="182"/>
    </location>
    <ligand>
        <name>substrate</name>
    </ligand>
</feature>
<dbReference type="PANTHER" id="PTHR23429:SF0">
    <property type="entry name" value="GLUCOSE-6-PHOSPHATE 1-DEHYDROGENASE"/>
    <property type="match status" value="1"/>
</dbReference>